<protein>
    <recommendedName>
        <fullName evidence="9">Protein translocase subunit SecE</fullName>
    </recommendedName>
</protein>
<dbReference type="GO" id="GO:0009306">
    <property type="term" value="P:protein secretion"/>
    <property type="evidence" value="ECO:0007669"/>
    <property type="project" value="UniProtKB-UniRule"/>
</dbReference>
<dbReference type="NCBIfam" id="TIGR00964">
    <property type="entry name" value="secE_bact"/>
    <property type="match status" value="1"/>
</dbReference>
<keyword evidence="2 9" id="KW-0813">Transport</keyword>
<comment type="function">
    <text evidence="9">Essential subunit of the Sec protein translocation channel SecYEG. Clamps together the 2 halves of SecY. May contact the channel plug during translocation.</text>
</comment>
<keyword evidence="6 9" id="KW-1133">Transmembrane helix</keyword>
<comment type="caution">
    <text evidence="10">The sequence shown here is derived from an EMBL/GenBank/DDBJ whole genome shotgun (WGS) entry which is preliminary data.</text>
</comment>
<name>A0A0F4LW33_9LACO</name>
<keyword evidence="11" id="KW-1185">Reference proteome</keyword>
<dbReference type="GO" id="GO:0065002">
    <property type="term" value="P:intracellular protein transmembrane transport"/>
    <property type="evidence" value="ECO:0007669"/>
    <property type="project" value="UniProtKB-UniRule"/>
</dbReference>
<dbReference type="Gene3D" id="1.20.5.1030">
    <property type="entry name" value="Preprotein translocase secy subunit"/>
    <property type="match status" value="1"/>
</dbReference>
<comment type="subunit">
    <text evidence="9">Component of the Sec protein translocase complex. Heterotrimer consisting of SecY, SecE and SecG subunits. The heterotrimers can form oligomers, although 1 heterotrimer is thought to be able to translocate proteins. Interacts with the ribosome. Interacts with SecDF, and other proteins may be involved. Interacts with SecA.</text>
</comment>
<evidence type="ECO:0000256" key="6">
    <source>
        <dbReference type="ARBA" id="ARBA00022989"/>
    </source>
</evidence>
<dbReference type="Pfam" id="PF00584">
    <property type="entry name" value="SecE"/>
    <property type="match status" value="1"/>
</dbReference>
<evidence type="ECO:0000256" key="7">
    <source>
        <dbReference type="ARBA" id="ARBA00023010"/>
    </source>
</evidence>
<dbReference type="GO" id="GO:0006605">
    <property type="term" value="P:protein targeting"/>
    <property type="evidence" value="ECO:0007669"/>
    <property type="project" value="UniProtKB-UniRule"/>
</dbReference>
<sequence length="60" mass="7166">MIMKFLREVIAEMKLVEWPTLKENRHDTTTVVLTSIFFAIFLGACDWIFQKLFTTFVTHR</sequence>
<keyword evidence="7 9" id="KW-0811">Translocation</keyword>
<dbReference type="InterPro" id="IPR038379">
    <property type="entry name" value="SecE_sf"/>
</dbReference>
<keyword evidence="8 9" id="KW-0472">Membrane</keyword>
<evidence type="ECO:0000256" key="8">
    <source>
        <dbReference type="ARBA" id="ARBA00023136"/>
    </source>
</evidence>
<evidence type="ECO:0000256" key="3">
    <source>
        <dbReference type="ARBA" id="ARBA00022475"/>
    </source>
</evidence>
<evidence type="ECO:0000256" key="2">
    <source>
        <dbReference type="ARBA" id="ARBA00022448"/>
    </source>
</evidence>
<dbReference type="PATRIC" id="fig|1218492.5.peg.484"/>
<dbReference type="GO" id="GO:0005886">
    <property type="term" value="C:plasma membrane"/>
    <property type="evidence" value="ECO:0007669"/>
    <property type="project" value="UniProtKB-SubCell"/>
</dbReference>
<dbReference type="PANTHER" id="PTHR33910:SF1">
    <property type="entry name" value="PROTEIN TRANSLOCASE SUBUNIT SECE"/>
    <property type="match status" value="1"/>
</dbReference>
<dbReference type="GO" id="GO:0043952">
    <property type="term" value="P:protein transport by the Sec complex"/>
    <property type="evidence" value="ECO:0007669"/>
    <property type="project" value="UniProtKB-UniRule"/>
</dbReference>
<evidence type="ECO:0000256" key="9">
    <source>
        <dbReference type="HAMAP-Rule" id="MF_00422"/>
    </source>
</evidence>
<evidence type="ECO:0000256" key="5">
    <source>
        <dbReference type="ARBA" id="ARBA00022927"/>
    </source>
</evidence>
<comment type="similarity">
    <text evidence="9">Belongs to the SecE/SEC61-gamma family.</text>
</comment>
<keyword evidence="4 9" id="KW-0812">Transmembrane</keyword>
<keyword evidence="3 9" id="KW-1003">Cell membrane</keyword>
<evidence type="ECO:0000313" key="11">
    <source>
        <dbReference type="Proteomes" id="UP000033558"/>
    </source>
</evidence>
<dbReference type="HOGENOM" id="CLU_113663_8_1_9"/>
<dbReference type="Proteomes" id="UP000033558">
    <property type="component" value="Unassembled WGS sequence"/>
</dbReference>
<dbReference type="GO" id="GO:0008320">
    <property type="term" value="F:protein transmembrane transporter activity"/>
    <property type="evidence" value="ECO:0007669"/>
    <property type="project" value="UniProtKB-UniRule"/>
</dbReference>
<dbReference type="InterPro" id="IPR001901">
    <property type="entry name" value="Translocase_SecE/Sec61-g"/>
</dbReference>
<evidence type="ECO:0000256" key="4">
    <source>
        <dbReference type="ARBA" id="ARBA00022692"/>
    </source>
</evidence>
<comment type="subcellular location">
    <subcellularLocation>
        <location evidence="9">Cell membrane</location>
        <topology evidence="9">Single-pass membrane protein</topology>
    </subcellularLocation>
    <subcellularLocation>
        <location evidence="1">Membrane</location>
    </subcellularLocation>
</comment>
<feature type="transmembrane region" description="Helical" evidence="9">
    <location>
        <begin position="31"/>
        <end position="49"/>
    </location>
</feature>
<dbReference type="InterPro" id="IPR005807">
    <property type="entry name" value="SecE_bac"/>
</dbReference>
<dbReference type="STRING" id="1218492.JG30_03620"/>
<accession>A0A0F4LW33</accession>
<evidence type="ECO:0000313" key="10">
    <source>
        <dbReference type="EMBL" id="KJY62573.1"/>
    </source>
</evidence>
<dbReference type="AlphaFoldDB" id="A0A0F4LW33"/>
<keyword evidence="5 9" id="KW-0653">Protein transport</keyword>
<organism evidence="10 11">
    <name type="scientific">Bombilactobacillus mellifer</name>
    <dbReference type="NCBI Taxonomy" id="1218492"/>
    <lineage>
        <taxon>Bacteria</taxon>
        <taxon>Bacillati</taxon>
        <taxon>Bacillota</taxon>
        <taxon>Bacilli</taxon>
        <taxon>Lactobacillales</taxon>
        <taxon>Lactobacillaceae</taxon>
        <taxon>Bombilactobacillus</taxon>
    </lineage>
</organism>
<proteinExistence type="inferred from homology"/>
<gene>
    <name evidence="9" type="primary">secE</name>
    <name evidence="10" type="ORF">JG30_03620</name>
</gene>
<dbReference type="HAMAP" id="MF_00422">
    <property type="entry name" value="SecE"/>
    <property type="match status" value="1"/>
</dbReference>
<evidence type="ECO:0000256" key="1">
    <source>
        <dbReference type="ARBA" id="ARBA00004370"/>
    </source>
</evidence>
<reference evidence="10 11" key="1">
    <citation type="submission" date="2015-01" db="EMBL/GenBank/DDBJ databases">
        <title>Comparative genomics of the lactic acid bacteria isolated from the honey bee gut.</title>
        <authorList>
            <person name="Ellegaard K.M."/>
            <person name="Tamarit D."/>
            <person name="Javelind E."/>
            <person name="Olofsson T."/>
            <person name="Andersson S.G."/>
            <person name="Vasquez A."/>
        </authorList>
    </citation>
    <scope>NUCLEOTIDE SEQUENCE [LARGE SCALE GENOMIC DNA]</scope>
    <source>
        <strain evidence="10 11">Bin4</strain>
    </source>
</reference>
<dbReference type="PANTHER" id="PTHR33910">
    <property type="entry name" value="PROTEIN TRANSLOCASE SUBUNIT SECE"/>
    <property type="match status" value="1"/>
</dbReference>
<dbReference type="EMBL" id="JXJQ01000005">
    <property type="protein sequence ID" value="KJY62573.1"/>
    <property type="molecule type" value="Genomic_DNA"/>
</dbReference>